<dbReference type="CDD" id="cd00158">
    <property type="entry name" value="RHOD"/>
    <property type="match status" value="1"/>
</dbReference>
<evidence type="ECO:0000259" key="2">
    <source>
        <dbReference type="PROSITE" id="PS50206"/>
    </source>
</evidence>
<accession>M2WS13</accession>
<dbReference type="EMBL" id="AOEX01000101">
    <property type="protein sequence ID" value="EME51526.1"/>
    <property type="molecule type" value="Genomic_DNA"/>
</dbReference>
<dbReference type="FunFam" id="3.60.15.10:FF:000030">
    <property type="entry name" value="Metallo-beta-lactamase family protein"/>
    <property type="match status" value="1"/>
</dbReference>
<dbReference type="Proteomes" id="UP000011731">
    <property type="component" value="Unassembled WGS sequence"/>
</dbReference>
<dbReference type="GO" id="GO:0016787">
    <property type="term" value="F:hydrolase activity"/>
    <property type="evidence" value="ECO:0007669"/>
    <property type="project" value="UniProtKB-KW"/>
</dbReference>
<dbReference type="InterPro" id="IPR001279">
    <property type="entry name" value="Metallo-B-lactamas"/>
</dbReference>
<dbReference type="Pfam" id="PF00753">
    <property type="entry name" value="Lactamase_B"/>
    <property type="match status" value="1"/>
</dbReference>
<dbReference type="SMART" id="SM00849">
    <property type="entry name" value="Lactamase_B"/>
    <property type="match status" value="1"/>
</dbReference>
<dbReference type="CDD" id="cd07724">
    <property type="entry name" value="POD-like_MBL-fold"/>
    <property type="match status" value="1"/>
</dbReference>
<keyword evidence="4" id="KW-1185">Reference proteome</keyword>
<protein>
    <submittedName>
        <fullName evidence="3">Hydrolase</fullName>
    </submittedName>
</protein>
<dbReference type="GO" id="GO:0070813">
    <property type="term" value="P:hydrogen sulfide metabolic process"/>
    <property type="evidence" value="ECO:0007669"/>
    <property type="project" value="TreeGrafter"/>
</dbReference>
<evidence type="ECO:0000313" key="4">
    <source>
        <dbReference type="Proteomes" id="UP000011731"/>
    </source>
</evidence>
<name>M2WS13_9NOCA</name>
<dbReference type="GO" id="GO:0046872">
    <property type="term" value="F:metal ion binding"/>
    <property type="evidence" value="ECO:0007669"/>
    <property type="project" value="UniProtKB-KW"/>
</dbReference>
<reference evidence="3 4" key="1">
    <citation type="journal article" date="2013" name="Genome Announc.">
        <title>Draft Genome Sequence of Rhodococcus ruber Strain BKS 20-38.</title>
        <authorList>
            <person name="Bala M."/>
            <person name="Kumar S."/>
            <person name="Raghava G.P."/>
            <person name="Mayilraj S."/>
        </authorList>
    </citation>
    <scope>NUCLEOTIDE SEQUENCE [LARGE SCALE GENOMIC DNA]</scope>
    <source>
        <strain evidence="3 4">BKS 20-38</strain>
    </source>
</reference>
<dbReference type="InterPro" id="IPR044528">
    <property type="entry name" value="POD-like_MBL-fold"/>
</dbReference>
<dbReference type="InterPro" id="IPR051682">
    <property type="entry name" value="Mito_Persulfide_Diox"/>
</dbReference>
<dbReference type="PANTHER" id="PTHR43084:SF1">
    <property type="entry name" value="PERSULFIDE DIOXYGENASE ETHE1, MITOCHONDRIAL"/>
    <property type="match status" value="1"/>
</dbReference>
<dbReference type="AlphaFoldDB" id="M2WS13"/>
<dbReference type="InterPro" id="IPR036866">
    <property type="entry name" value="RibonucZ/Hydroxyglut_hydro"/>
</dbReference>
<dbReference type="GO" id="GO:0006749">
    <property type="term" value="P:glutathione metabolic process"/>
    <property type="evidence" value="ECO:0007669"/>
    <property type="project" value="InterPro"/>
</dbReference>
<dbReference type="InterPro" id="IPR001763">
    <property type="entry name" value="Rhodanese-like_dom"/>
</dbReference>
<keyword evidence="3" id="KW-0378">Hydrolase</keyword>
<dbReference type="GO" id="GO:0050313">
    <property type="term" value="F:sulfur dioxygenase activity"/>
    <property type="evidence" value="ECO:0007669"/>
    <property type="project" value="InterPro"/>
</dbReference>
<dbReference type="SUPFAM" id="SSF56281">
    <property type="entry name" value="Metallo-hydrolase/oxidoreductase"/>
    <property type="match status" value="1"/>
</dbReference>
<feature type="domain" description="Rhodanese" evidence="2">
    <location>
        <begin position="373"/>
        <end position="462"/>
    </location>
</feature>
<dbReference type="PANTHER" id="PTHR43084">
    <property type="entry name" value="PERSULFIDE DIOXYGENASE ETHE1"/>
    <property type="match status" value="1"/>
</dbReference>
<dbReference type="Gene3D" id="3.60.15.10">
    <property type="entry name" value="Ribonuclease Z/Hydroxyacylglutathione hydrolase-like"/>
    <property type="match status" value="1"/>
</dbReference>
<comment type="caution">
    <text evidence="3">The sequence shown here is derived from an EMBL/GenBank/DDBJ whole genome shotgun (WGS) entry which is preliminary data.</text>
</comment>
<keyword evidence="1" id="KW-0479">Metal-binding</keyword>
<dbReference type="PROSITE" id="PS50206">
    <property type="entry name" value="RHODANESE_3"/>
    <property type="match status" value="2"/>
</dbReference>
<feature type="domain" description="Rhodanese" evidence="2">
    <location>
        <begin position="273"/>
        <end position="299"/>
    </location>
</feature>
<dbReference type="SMART" id="SM00450">
    <property type="entry name" value="RHOD"/>
    <property type="match status" value="2"/>
</dbReference>
<dbReference type="Pfam" id="PF00581">
    <property type="entry name" value="Rhodanese"/>
    <property type="match status" value="2"/>
</dbReference>
<sequence length="466" mass="49878">MAAPEHLVFKQYYLSCLSHASYLIGDRSSGRAAVVDPQRDVSEYLADAQAEGLQIDWIFETHVHADFLSGHLELAHATGAQIGYGAAAQVDFEITDLADGQRIVLGEVELEILHTPGHTPESVCILVRAHAGEEAPFAVLTGDTLFIGDVGRPDLLGAAGWSSHELASALYRSLHEKLLTLPDATQVFPAHGAGSACGKNLSSETSSTIGEQRTTNYALAPMSEQEFVRAVTEGQGAAPMYFAFASIRNRQRRPMLDEHQPVPALSLDQLLAFDDTVVVLDTRAPDVYAAGHVAGAINVGLGGRFAEMAGEVIAAESGIVLVGEPGTEIEARNRLARIGFDHVLGYLDCAMRTVPHRHTARSPRMTVPDLVESVRDIQLIDVRAAGELAASGVIPGAMSIPLPELAVRFEQIDSHRPVVVYCASGYRSSIAASFLRSRGFSQVTDVLGGFNAWQDASHPVARTAMA</sequence>
<evidence type="ECO:0000313" key="3">
    <source>
        <dbReference type="EMBL" id="EME51526.1"/>
    </source>
</evidence>
<gene>
    <name evidence="3" type="ORF">G352_25522</name>
</gene>
<dbReference type="InterPro" id="IPR036873">
    <property type="entry name" value="Rhodanese-like_dom_sf"/>
</dbReference>
<proteinExistence type="predicted"/>
<dbReference type="SUPFAM" id="SSF52821">
    <property type="entry name" value="Rhodanese/Cell cycle control phosphatase"/>
    <property type="match status" value="2"/>
</dbReference>
<organism evidence="3 4">
    <name type="scientific">Rhodococcus ruber BKS 20-38</name>
    <dbReference type="NCBI Taxonomy" id="1278076"/>
    <lineage>
        <taxon>Bacteria</taxon>
        <taxon>Bacillati</taxon>
        <taxon>Actinomycetota</taxon>
        <taxon>Actinomycetes</taxon>
        <taxon>Mycobacteriales</taxon>
        <taxon>Nocardiaceae</taxon>
        <taxon>Rhodococcus</taxon>
    </lineage>
</organism>
<evidence type="ECO:0000256" key="1">
    <source>
        <dbReference type="ARBA" id="ARBA00022723"/>
    </source>
</evidence>
<dbReference type="Gene3D" id="3.40.250.10">
    <property type="entry name" value="Rhodanese-like domain"/>
    <property type="match status" value="2"/>
</dbReference>
<dbReference type="PATRIC" id="fig|1278076.4.peg.5232"/>